<keyword evidence="4" id="KW-1185">Reference proteome</keyword>
<gene>
    <name evidence="3" type="primary">pyrE_2</name>
    <name evidence="3" type="ORF">ROE7235_02957</name>
</gene>
<feature type="domain" description="Double zinc ribbon" evidence="2">
    <location>
        <begin position="19"/>
        <end position="79"/>
    </location>
</feature>
<evidence type="ECO:0000256" key="1">
    <source>
        <dbReference type="ARBA" id="ARBA00008007"/>
    </source>
</evidence>
<dbReference type="SUPFAM" id="SSF53271">
    <property type="entry name" value="PRTase-like"/>
    <property type="match status" value="1"/>
</dbReference>
<dbReference type="PANTHER" id="PTHR47505:SF1">
    <property type="entry name" value="DNA UTILIZATION PROTEIN YHGH"/>
    <property type="match status" value="1"/>
</dbReference>
<dbReference type="Gene3D" id="3.40.50.2020">
    <property type="match status" value="1"/>
</dbReference>
<dbReference type="Proteomes" id="UP000272908">
    <property type="component" value="Unassembled WGS sequence"/>
</dbReference>
<dbReference type="EMBL" id="UIHC01000040">
    <property type="protein sequence ID" value="SUZ33188.1"/>
    <property type="molecule type" value="Genomic_DNA"/>
</dbReference>
<evidence type="ECO:0000313" key="4">
    <source>
        <dbReference type="Proteomes" id="UP000272908"/>
    </source>
</evidence>
<protein>
    <submittedName>
        <fullName evidence="3">Orotate phosphoribosyltransferase</fullName>
        <ecNumber evidence="3">2.4.2.10</ecNumber>
    </submittedName>
</protein>
<dbReference type="InterPro" id="IPR029057">
    <property type="entry name" value="PRTase-like"/>
</dbReference>
<dbReference type="GO" id="GO:0004588">
    <property type="term" value="F:orotate phosphoribosyltransferase activity"/>
    <property type="evidence" value="ECO:0007669"/>
    <property type="project" value="UniProtKB-EC"/>
</dbReference>
<dbReference type="EC" id="2.4.2.10" evidence="3"/>
<keyword evidence="3" id="KW-0328">Glycosyltransferase</keyword>
<dbReference type="RefSeq" id="WP_121096265.1">
    <property type="nucleotide sequence ID" value="NZ_UIHC01000040.1"/>
</dbReference>
<reference evidence="4" key="1">
    <citation type="submission" date="2018-08" db="EMBL/GenBank/DDBJ databases">
        <authorList>
            <person name="Rodrigo-Torres L."/>
            <person name="Arahal R. D."/>
            <person name="Lucena T."/>
        </authorList>
    </citation>
    <scope>NUCLEOTIDE SEQUENCE [LARGE SCALE GENOMIC DNA]</scope>
    <source>
        <strain evidence="4">CECT 7235</strain>
    </source>
</reference>
<dbReference type="AlphaFoldDB" id="A0A3B0MI23"/>
<dbReference type="InterPro" id="IPR051910">
    <property type="entry name" value="ComF/GntX_DNA_util-trans"/>
</dbReference>
<dbReference type="PANTHER" id="PTHR47505">
    <property type="entry name" value="DNA UTILIZATION PROTEIN YHGH"/>
    <property type="match status" value="1"/>
</dbReference>
<sequence length="253" mass="27479">MQNPSRRSPTRVQSAGRALLHALYPPQCVTCDAFVADDGALCATCWREMPFIDGLCCDACGLPLPGADPGTPVHCDECLTLARPWAQGRAALLYGDKARKLLLGLKYYDRLDHVPAAARWMSRAAVPILQPDMLVAPIPLHWTRFLKRRYNQAAELSRALAKLHGLEHCPDLLRRTRATGTQDGRGRLGRFTNMQDAFSAHDKRAPLIGGRDILLVDDVMTAGATFAAAAECCLANGAASVRVVALARVARAL</sequence>
<dbReference type="InterPro" id="IPR044005">
    <property type="entry name" value="DZR_2"/>
</dbReference>
<organism evidence="3 4">
    <name type="scientific">Roseinatronobacter ekhonensis</name>
    <dbReference type="NCBI Taxonomy" id="254356"/>
    <lineage>
        <taxon>Bacteria</taxon>
        <taxon>Pseudomonadati</taxon>
        <taxon>Pseudomonadota</taxon>
        <taxon>Alphaproteobacteria</taxon>
        <taxon>Rhodobacterales</taxon>
        <taxon>Paracoccaceae</taxon>
        <taxon>Roseinatronobacter</taxon>
    </lineage>
</organism>
<proteinExistence type="inferred from homology"/>
<evidence type="ECO:0000313" key="3">
    <source>
        <dbReference type="EMBL" id="SUZ33188.1"/>
    </source>
</evidence>
<dbReference type="CDD" id="cd06223">
    <property type="entry name" value="PRTases_typeI"/>
    <property type="match status" value="1"/>
</dbReference>
<keyword evidence="3" id="KW-0808">Transferase</keyword>
<dbReference type="Pfam" id="PF18912">
    <property type="entry name" value="DZR_2"/>
    <property type="match status" value="1"/>
</dbReference>
<dbReference type="OrthoDB" id="9779910at2"/>
<name>A0A3B0MI23_9RHOB</name>
<comment type="similarity">
    <text evidence="1">Belongs to the ComF/GntX family.</text>
</comment>
<dbReference type="InterPro" id="IPR000836">
    <property type="entry name" value="PRTase_dom"/>
</dbReference>
<accession>A0A3B0MI23</accession>
<evidence type="ECO:0000259" key="2">
    <source>
        <dbReference type="Pfam" id="PF18912"/>
    </source>
</evidence>